<organism evidence="4 5">
    <name type="scientific">Thiorhodococcus mannitoliphagus</name>
    <dbReference type="NCBI Taxonomy" id="329406"/>
    <lineage>
        <taxon>Bacteria</taxon>
        <taxon>Pseudomonadati</taxon>
        <taxon>Pseudomonadota</taxon>
        <taxon>Gammaproteobacteria</taxon>
        <taxon>Chromatiales</taxon>
        <taxon>Chromatiaceae</taxon>
        <taxon>Thiorhodococcus</taxon>
    </lineage>
</organism>
<evidence type="ECO:0000256" key="1">
    <source>
        <dbReference type="SAM" id="Coils"/>
    </source>
</evidence>
<feature type="domain" description="DNA-binding protein H-NS-like C-terminal" evidence="3">
    <location>
        <begin position="84"/>
        <end position="125"/>
    </location>
</feature>
<dbReference type="Proteomes" id="UP000471640">
    <property type="component" value="Unassembled WGS sequence"/>
</dbReference>
<gene>
    <name evidence="4" type="ORF">G3480_00950</name>
</gene>
<evidence type="ECO:0000259" key="3">
    <source>
        <dbReference type="Pfam" id="PF00816"/>
    </source>
</evidence>
<accession>A0A6P1DPR3</accession>
<dbReference type="GO" id="GO:0003677">
    <property type="term" value="F:DNA binding"/>
    <property type="evidence" value="ECO:0007669"/>
    <property type="project" value="InterPro"/>
</dbReference>
<dbReference type="AlphaFoldDB" id="A0A6P1DPR3"/>
<keyword evidence="1" id="KW-0175">Coiled coil</keyword>
<sequence>MEYADLSVEEIQRQLEEAESKKAQLRQLLEVRHEERKDDVAQQVKDLILSNGYELDEIISMIAPRRRRGPGAPRKLVSSRQYKRYVDPENSENVYVRGVLPGWMKQKMRDEGYDPSSKDDREAFKAKSLRLVEG</sequence>
<dbReference type="Pfam" id="PF00816">
    <property type="entry name" value="Histone_HNS"/>
    <property type="match status" value="1"/>
</dbReference>
<reference evidence="5" key="1">
    <citation type="journal article" date="2020" name="Microbiol. Resour. Announc.">
        <title>Draft Genome Sequences of Thiorhodococcus mannitoliphagus and Thiorhodococcus minor, Purple Sulfur Photosynthetic Bacteria in the Gammaproteobacterial Family Chromatiaceae.</title>
        <authorList>
            <person name="Aviles F.A."/>
            <person name="Meyer T.E."/>
            <person name="Kyndt J.A."/>
        </authorList>
    </citation>
    <scope>NUCLEOTIDE SEQUENCE [LARGE SCALE GENOMIC DNA]</scope>
    <source>
        <strain evidence="5">DSM 18266</strain>
    </source>
</reference>
<comment type="caution">
    <text evidence="4">The sequence shown here is derived from an EMBL/GenBank/DDBJ whole genome shotgun (WGS) entry which is preliminary data.</text>
</comment>
<dbReference type="EMBL" id="JAAIJR010000002">
    <property type="protein sequence ID" value="NEX18901.1"/>
    <property type="molecule type" value="Genomic_DNA"/>
</dbReference>
<evidence type="ECO:0000256" key="2">
    <source>
        <dbReference type="SAM" id="MobiDB-lite"/>
    </source>
</evidence>
<feature type="coiled-coil region" evidence="1">
    <location>
        <begin position="1"/>
        <end position="35"/>
    </location>
</feature>
<name>A0A6P1DPR3_9GAMM</name>
<dbReference type="InterPro" id="IPR027444">
    <property type="entry name" value="H-NS_C_dom"/>
</dbReference>
<dbReference type="RefSeq" id="WP_164651779.1">
    <property type="nucleotide sequence ID" value="NZ_JAAIJR010000002.1"/>
</dbReference>
<reference evidence="4 5" key="2">
    <citation type="submission" date="2020-02" db="EMBL/GenBank/DDBJ databases">
        <title>Genome sequences of Thiorhodococcus mannitoliphagus and Thiorhodococcus minor, purple sulfur photosynthetic bacteria in the gammaproteobacterial family, Chromatiaceae.</title>
        <authorList>
            <person name="Aviles F.A."/>
            <person name="Meyer T.E."/>
            <person name="Kyndt J.A."/>
        </authorList>
    </citation>
    <scope>NUCLEOTIDE SEQUENCE [LARGE SCALE GENOMIC DNA]</scope>
    <source>
        <strain evidence="4 5">DSM 18266</strain>
    </source>
</reference>
<evidence type="ECO:0000313" key="5">
    <source>
        <dbReference type="Proteomes" id="UP000471640"/>
    </source>
</evidence>
<proteinExistence type="predicted"/>
<evidence type="ECO:0000313" key="4">
    <source>
        <dbReference type="EMBL" id="NEX18901.1"/>
    </source>
</evidence>
<protein>
    <submittedName>
        <fullName evidence="4">H-NS histone family protein</fullName>
    </submittedName>
</protein>
<keyword evidence="5" id="KW-1185">Reference proteome</keyword>
<feature type="region of interest" description="Disordered" evidence="2">
    <location>
        <begin position="108"/>
        <end position="134"/>
    </location>
</feature>